<accession>A0AC60Q3C6</accession>
<organism evidence="1 2">
    <name type="scientific">Ixodes persulcatus</name>
    <name type="common">Taiga tick</name>
    <dbReference type="NCBI Taxonomy" id="34615"/>
    <lineage>
        <taxon>Eukaryota</taxon>
        <taxon>Metazoa</taxon>
        <taxon>Ecdysozoa</taxon>
        <taxon>Arthropoda</taxon>
        <taxon>Chelicerata</taxon>
        <taxon>Arachnida</taxon>
        <taxon>Acari</taxon>
        <taxon>Parasitiformes</taxon>
        <taxon>Ixodida</taxon>
        <taxon>Ixodoidea</taxon>
        <taxon>Ixodidae</taxon>
        <taxon>Ixodinae</taxon>
        <taxon>Ixodes</taxon>
    </lineage>
</organism>
<gene>
    <name evidence="1" type="ORF">HPB47_025444</name>
</gene>
<dbReference type="EMBL" id="JABSTQ010009619">
    <property type="protein sequence ID" value="KAG0427516.1"/>
    <property type="molecule type" value="Genomic_DNA"/>
</dbReference>
<keyword evidence="2" id="KW-1185">Reference proteome</keyword>
<comment type="caution">
    <text evidence="1">The sequence shown here is derived from an EMBL/GenBank/DDBJ whole genome shotgun (WGS) entry which is preliminary data.</text>
</comment>
<proteinExistence type="predicted"/>
<sequence length="150" mass="16733">MDTEGEPTKSPSTRNIGADREWQFYAVDVFPGVVGAIDGTHVEIQGPPLHEEVFVNRHLYHSISVQLVVNAHSRILNVVDKWPGSVHDSYVLSQRSVRINFATGAYGGLLISDSGYPCRPWLMAPFRPPTTPAEYVYNKTHATTRSVVER</sequence>
<dbReference type="Proteomes" id="UP000805193">
    <property type="component" value="Unassembled WGS sequence"/>
</dbReference>
<evidence type="ECO:0000313" key="2">
    <source>
        <dbReference type="Proteomes" id="UP000805193"/>
    </source>
</evidence>
<name>A0AC60Q3C6_IXOPE</name>
<reference evidence="1 2" key="1">
    <citation type="journal article" date="2020" name="Cell">
        <title>Large-Scale Comparative Analyses of Tick Genomes Elucidate Their Genetic Diversity and Vector Capacities.</title>
        <authorList>
            <consortium name="Tick Genome and Microbiome Consortium (TIGMIC)"/>
            <person name="Jia N."/>
            <person name="Wang J."/>
            <person name="Shi W."/>
            <person name="Du L."/>
            <person name="Sun Y."/>
            <person name="Zhan W."/>
            <person name="Jiang J.F."/>
            <person name="Wang Q."/>
            <person name="Zhang B."/>
            <person name="Ji P."/>
            <person name="Bell-Sakyi L."/>
            <person name="Cui X.M."/>
            <person name="Yuan T.T."/>
            <person name="Jiang B.G."/>
            <person name="Yang W.F."/>
            <person name="Lam T.T."/>
            <person name="Chang Q.C."/>
            <person name="Ding S.J."/>
            <person name="Wang X.J."/>
            <person name="Zhu J.G."/>
            <person name="Ruan X.D."/>
            <person name="Zhao L."/>
            <person name="Wei J.T."/>
            <person name="Ye R.Z."/>
            <person name="Que T.C."/>
            <person name="Du C.H."/>
            <person name="Zhou Y.H."/>
            <person name="Cheng J.X."/>
            <person name="Dai P.F."/>
            <person name="Guo W.B."/>
            <person name="Han X.H."/>
            <person name="Huang E.J."/>
            <person name="Li L.F."/>
            <person name="Wei W."/>
            <person name="Gao Y.C."/>
            <person name="Liu J.Z."/>
            <person name="Shao H.Z."/>
            <person name="Wang X."/>
            <person name="Wang C.C."/>
            <person name="Yang T.C."/>
            <person name="Huo Q.B."/>
            <person name="Li W."/>
            <person name="Chen H.Y."/>
            <person name="Chen S.E."/>
            <person name="Zhou L.G."/>
            <person name="Ni X.B."/>
            <person name="Tian J.H."/>
            <person name="Sheng Y."/>
            <person name="Liu T."/>
            <person name="Pan Y.S."/>
            <person name="Xia L.Y."/>
            <person name="Li J."/>
            <person name="Zhao F."/>
            <person name="Cao W.C."/>
        </authorList>
    </citation>
    <scope>NUCLEOTIDE SEQUENCE [LARGE SCALE GENOMIC DNA]</scope>
    <source>
        <strain evidence="1">Iper-2018</strain>
    </source>
</reference>
<protein>
    <submittedName>
        <fullName evidence="1">Uncharacterized protein</fullName>
    </submittedName>
</protein>
<evidence type="ECO:0000313" key="1">
    <source>
        <dbReference type="EMBL" id="KAG0427516.1"/>
    </source>
</evidence>